<reference evidence="9 10" key="1">
    <citation type="submission" date="2024-04" db="EMBL/GenBank/DDBJ databases">
        <authorList>
            <person name="Waldvogel A.-M."/>
            <person name="Schoenle A."/>
        </authorList>
    </citation>
    <scope>NUCLEOTIDE SEQUENCE [LARGE SCALE GENOMIC DNA]</scope>
</reference>
<dbReference type="PROSITE" id="PS00375">
    <property type="entry name" value="UDPGT"/>
    <property type="match status" value="1"/>
</dbReference>
<sequence length="299" mass="33852">MRIDFVFEFPRPTMPNVIYIAGYPCKPAKPLPRHLEDFMQSSSEHGVVVMSLGTLVAQLPDYVVEEIAAAFAKLPQKVVWRYKGKRPENLGNNTLLLEWLPQSDLLGHPNTKAFVAHGGTNGIQEAIYHGVPLVGLPLMYDQRENFARMTVRGAAKVLDIATLNRDIFLQALEEVLYDASYRENMQALSHVHRDTPLKPLDTAVFWVEFVMRHKGAKHLRTESYQLSLVQYYSVDVLLDMFLQLPALLTLLCSSPSFGGKVLVFPMDGSHWLQMKVLVEELHSKGHEALSTFPYCGRMQ</sequence>
<dbReference type="EC" id="2.4.1.17" evidence="8"/>
<dbReference type="PANTHER" id="PTHR48043">
    <property type="entry name" value="EG:EG0003.4 PROTEIN-RELATED"/>
    <property type="match status" value="1"/>
</dbReference>
<evidence type="ECO:0000256" key="4">
    <source>
        <dbReference type="ARBA" id="ARBA00022692"/>
    </source>
</evidence>
<dbReference type="GO" id="GO:0016020">
    <property type="term" value="C:membrane"/>
    <property type="evidence" value="ECO:0007669"/>
    <property type="project" value="UniProtKB-SubCell"/>
</dbReference>
<keyword evidence="6" id="KW-0472">Membrane</keyword>
<evidence type="ECO:0000256" key="8">
    <source>
        <dbReference type="RuleBase" id="RU362059"/>
    </source>
</evidence>
<comment type="subcellular location">
    <subcellularLocation>
        <location evidence="8">Membrane</location>
        <topology evidence="8">Single-pass membrane protein</topology>
    </subcellularLocation>
</comment>
<dbReference type="Gene3D" id="3.40.50.2000">
    <property type="entry name" value="Glycogen Phosphorylase B"/>
    <property type="match status" value="1"/>
</dbReference>
<dbReference type="EMBL" id="OZ035837">
    <property type="protein sequence ID" value="CAL1582723.1"/>
    <property type="molecule type" value="Genomic_DNA"/>
</dbReference>
<evidence type="ECO:0000313" key="10">
    <source>
        <dbReference type="Proteomes" id="UP001497482"/>
    </source>
</evidence>
<dbReference type="Proteomes" id="UP001497482">
    <property type="component" value="Chromosome 15"/>
</dbReference>
<protein>
    <recommendedName>
        <fullName evidence="8">UDP-glucuronosyltransferase</fullName>
        <ecNumber evidence="8">2.4.1.17</ecNumber>
    </recommendedName>
</protein>
<keyword evidence="5" id="KW-1133">Transmembrane helix</keyword>
<evidence type="ECO:0000256" key="7">
    <source>
        <dbReference type="RuleBase" id="RU003718"/>
    </source>
</evidence>
<dbReference type="GO" id="GO:0015020">
    <property type="term" value="F:glucuronosyltransferase activity"/>
    <property type="evidence" value="ECO:0007669"/>
    <property type="project" value="UniProtKB-EC"/>
</dbReference>
<accession>A0AAV2K1H5</accession>
<dbReference type="InterPro" id="IPR002213">
    <property type="entry name" value="UDP_glucos_trans"/>
</dbReference>
<dbReference type="InterPro" id="IPR035595">
    <property type="entry name" value="UDP_glycos_trans_CS"/>
</dbReference>
<keyword evidence="10" id="KW-1185">Reference proteome</keyword>
<dbReference type="InterPro" id="IPR050271">
    <property type="entry name" value="UDP-glycosyltransferase"/>
</dbReference>
<dbReference type="PANTHER" id="PTHR48043:SF52">
    <property type="entry name" value="UDP GLUCURONOSYLTRANSFERASE 5 FAMILY POLYPEPTIDE B1-RELATED"/>
    <property type="match status" value="1"/>
</dbReference>
<dbReference type="AlphaFoldDB" id="A0AAV2K1H5"/>
<gene>
    <name evidence="9" type="ORF">KC01_LOCUS13278</name>
</gene>
<keyword evidence="2 7" id="KW-0328">Glycosyltransferase</keyword>
<keyword evidence="4" id="KW-0812">Transmembrane</keyword>
<dbReference type="SUPFAM" id="SSF53756">
    <property type="entry name" value="UDP-Glycosyltransferase/glycogen phosphorylase"/>
    <property type="match status" value="1"/>
</dbReference>
<evidence type="ECO:0000313" key="9">
    <source>
        <dbReference type="EMBL" id="CAL1582723.1"/>
    </source>
</evidence>
<dbReference type="Pfam" id="PF00201">
    <property type="entry name" value="UDPGT"/>
    <property type="match status" value="2"/>
</dbReference>
<dbReference type="FunFam" id="3.40.50.2000:FF:000001">
    <property type="entry name" value="UDP-glucuronosyltransferase"/>
    <property type="match status" value="1"/>
</dbReference>
<evidence type="ECO:0000256" key="1">
    <source>
        <dbReference type="ARBA" id="ARBA00009995"/>
    </source>
</evidence>
<comment type="catalytic activity">
    <reaction evidence="8">
        <text>glucuronate acceptor + UDP-alpha-D-glucuronate = acceptor beta-D-glucuronoside + UDP + H(+)</text>
        <dbReference type="Rhea" id="RHEA:21032"/>
        <dbReference type="ChEBI" id="CHEBI:15378"/>
        <dbReference type="ChEBI" id="CHEBI:58052"/>
        <dbReference type="ChEBI" id="CHEBI:58223"/>
        <dbReference type="ChEBI" id="CHEBI:132367"/>
        <dbReference type="ChEBI" id="CHEBI:132368"/>
        <dbReference type="EC" id="2.4.1.17"/>
    </reaction>
</comment>
<keyword evidence="3 7" id="KW-0808">Transferase</keyword>
<evidence type="ECO:0000256" key="6">
    <source>
        <dbReference type="ARBA" id="ARBA00023136"/>
    </source>
</evidence>
<comment type="similarity">
    <text evidence="1 7">Belongs to the UDP-glycosyltransferase family.</text>
</comment>
<evidence type="ECO:0000256" key="2">
    <source>
        <dbReference type="ARBA" id="ARBA00022676"/>
    </source>
</evidence>
<organism evidence="9 10">
    <name type="scientific">Knipowitschia caucasica</name>
    <name type="common">Caucasian dwarf goby</name>
    <name type="synonym">Pomatoschistus caucasicus</name>
    <dbReference type="NCBI Taxonomy" id="637954"/>
    <lineage>
        <taxon>Eukaryota</taxon>
        <taxon>Metazoa</taxon>
        <taxon>Chordata</taxon>
        <taxon>Craniata</taxon>
        <taxon>Vertebrata</taxon>
        <taxon>Euteleostomi</taxon>
        <taxon>Actinopterygii</taxon>
        <taxon>Neopterygii</taxon>
        <taxon>Teleostei</taxon>
        <taxon>Neoteleostei</taxon>
        <taxon>Acanthomorphata</taxon>
        <taxon>Gobiaria</taxon>
        <taxon>Gobiiformes</taxon>
        <taxon>Gobioidei</taxon>
        <taxon>Gobiidae</taxon>
        <taxon>Gobiinae</taxon>
        <taxon>Knipowitschia</taxon>
    </lineage>
</organism>
<evidence type="ECO:0000256" key="3">
    <source>
        <dbReference type="ARBA" id="ARBA00022679"/>
    </source>
</evidence>
<evidence type="ECO:0000256" key="5">
    <source>
        <dbReference type="ARBA" id="ARBA00022989"/>
    </source>
</evidence>
<dbReference type="CDD" id="cd03784">
    <property type="entry name" value="GT1_Gtf-like"/>
    <property type="match status" value="1"/>
</dbReference>
<proteinExistence type="inferred from homology"/>
<name>A0AAV2K1H5_KNICA</name>